<proteinExistence type="predicted"/>
<dbReference type="KEGG" id="dja:HY57_16305"/>
<gene>
    <name evidence="1" type="ORF">HY57_16305</name>
</gene>
<dbReference type="STRING" id="1217721.HY57_16305"/>
<dbReference type="HOGENOM" id="CLU_2011628_0_0_6"/>
<name>A0A075K4Q7_9GAMM</name>
<reference evidence="1 2" key="1">
    <citation type="submission" date="2014-07" db="EMBL/GenBank/DDBJ databases">
        <title>Complete Genome Sequence of Dyella japonica Strain A8 Isolated from Malaysian Tropical Soil.</title>
        <authorList>
            <person name="Hui R.K.H."/>
            <person name="Chen J.-W."/>
            <person name="Chan K.-G."/>
            <person name="Leung F.C.C."/>
        </authorList>
    </citation>
    <scope>NUCLEOTIDE SEQUENCE [LARGE SCALE GENOMIC DNA]</scope>
    <source>
        <strain evidence="1 2">A8</strain>
    </source>
</reference>
<dbReference type="PATRIC" id="fig|1217721.7.peg.3345"/>
<dbReference type="EMBL" id="CP008884">
    <property type="protein sequence ID" value="AIF48687.1"/>
    <property type="molecule type" value="Genomic_DNA"/>
</dbReference>
<dbReference type="Proteomes" id="UP000027987">
    <property type="component" value="Chromosome"/>
</dbReference>
<dbReference type="OrthoDB" id="5954803at2"/>
<sequence length="123" mass="14289">MLAPRFVPHNEFHVFRGTEWLFSVAELRLRHMSLMQPQSLAHQYCLRAPGFDQVAFDTRDIKRMDREAAWDPFLRVGKLTHQLNKSFDNVKDIIDAIAPFMCPLDASVRFETTPRTADVTMPL</sequence>
<organism evidence="1 2">
    <name type="scientific">Dyella japonica A8</name>
    <dbReference type="NCBI Taxonomy" id="1217721"/>
    <lineage>
        <taxon>Bacteria</taxon>
        <taxon>Pseudomonadati</taxon>
        <taxon>Pseudomonadota</taxon>
        <taxon>Gammaproteobacteria</taxon>
        <taxon>Lysobacterales</taxon>
        <taxon>Rhodanobacteraceae</taxon>
        <taxon>Dyella</taxon>
    </lineage>
</organism>
<protein>
    <submittedName>
        <fullName evidence="1">Uncharacterized protein</fullName>
    </submittedName>
</protein>
<accession>A0A075K4Q7</accession>
<evidence type="ECO:0000313" key="1">
    <source>
        <dbReference type="EMBL" id="AIF48687.1"/>
    </source>
</evidence>
<dbReference type="RefSeq" id="WP_019465425.1">
    <property type="nucleotide sequence ID" value="NZ_ALOY01000156.1"/>
</dbReference>
<evidence type="ECO:0000313" key="2">
    <source>
        <dbReference type="Proteomes" id="UP000027987"/>
    </source>
</evidence>
<keyword evidence="2" id="KW-1185">Reference proteome</keyword>
<dbReference type="AlphaFoldDB" id="A0A075K4Q7"/>